<gene>
    <name evidence="2" type="ORF">SBA_ch2_4260</name>
</gene>
<dbReference type="SUPFAM" id="SSF51658">
    <property type="entry name" value="Xylose isomerase-like"/>
    <property type="match status" value="1"/>
</dbReference>
<keyword evidence="3" id="KW-1185">Reference proteome</keyword>
<dbReference type="InterPro" id="IPR036237">
    <property type="entry name" value="Xyl_isomerase-like_sf"/>
</dbReference>
<dbReference type="InterPro" id="IPR013022">
    <property type="entry name" value="Xyl_isomerase-like_TIM-brl"/>
</dbReference>
<name>A0ABN5WPC3_9SPHN</name>
<keyword evidence="2" id="KW-0255">Endonuclease</keyword>
<evidence type="ECO:0000313" key="2">
    <source>
        <dbReference type="EMBL" id="BBF71893.1"/>
    </source>
</evidence>
<dbReference type="PANTHER" id="PTHR12110:SF48">
    <property type="entry name" value="BLL3656 PROTEIN"/>
    <property type="match status" value="1"/>
</dbReference>
<dbReference type="EMBL" id="AP018818">
    <property type="protein sequence ID" value="BBF71893.1"/>
    <property type="molecule type" value="Genomic_DNA"/>
</dbReference>
<dbReference type="Pfam" id="PF01261">
    <property type="entry name" value="AP_endonuc_2"/>
    <property type="match status" value="1"/>
</dbReference>
<reference evidence="2" key="1">
    <citation type="submission" date="2018-07" db="EMBL/GenBank/DDBJ databases">
        <title>Complete genome sequence of Sphingomonas bisphenolicum strain AO1, a bisphenol A degradative bacterium isolated from Japanese farm field.</title>
        <authorList>
            <person name="Murakami M."/>
            <person name="Koh M."/>
            <person name="Koba S."/>
            <person name="Matsumura Y."/>
        </authorList>
    </citation>
    <scope>NUCLEOTIDE SEQUENCE</scope>
    <source>
        <strain evidence="2">AO1</strain>
    </source>
</reference>
<dbReference type="GO" id="GO:0004519">
    <property type="term" value="F:endonuclease activity"/>
    <property type="evidence" value="ECO:0007669"/>
    <property type="project" value="UniProtKB-KW"/>
</dbReference>
<evidence type="ECO:0000259" key="1">
    <source>
        <dbReference type="Pfam" id="PF01261"/>
    </source>
</evidence>
<sequence>MQLSLDHISVTDTTPSRLADIAAATGCSGICPFLRSMAVLPAMPDYDLVTDAAERRATRAALAAGGLTVDLVYPFTLARRTVVADFEPALAVAAELGGRLANVLCYDRDLARQIDRLSELADLAGQYSIGLAIEFYPPSQIRTLADALATVERLGRDDVGVTVDLLHIMRGGEAGSSMALLAVPHIRMAQISDGPATLSADRIEWEAGLQRQLPGEGHFDIPAFLTALHRDIPISVEAPQQAAMAAGVPALERARGAVAATKAMMIKDNRRV</sequence>
<dbReference type="RefSeq" id="WP_261936806.1">
    <property type="nucleotide sequence ID" value="NZ_AP018818.1"/>
</dbReference>
<dbReference type="PANTHER" id="PTHR12110">
    <property type="entry name" value="HYDROXYPYRUVATE ISOMERASE"/>
    <property type="match status" value="1"/>
</dbReference>
<keyword evidence="2" id="KW-0378">Hydrolase</keyword>
<accession>A0ABN5WPC3</accession>
<dbReference type="Proteomes" id="UP001059971">
    <property type="component" value="Chromosome 2"/>
</dbReference>
<evidence type="ECO:0000313" key="3">
    <source>
        <dbReference type="Proteomes" id="UP001059971"/>
    </source>
</evidence>
<protein>
    <submittedName>
        <fullName evidence="2">AP endonuclease</fullName>
    </submittedName>
</protein>
<dbReference type="InterPro" id="IPR050312">
    <property type="entry name" value="IolE/XylAMocC-like"/>
</dbReference>
<keyword evidence="2" id="KW-0540">Nuclease</keyword>
<feature type="domain" description="Xylose isomerase-like TIM barrel" evidence="1">
    <location>
        <begin position="22"/>
        <end position="241"/>
    </location>
</feature>
<dbReference type="Gene3D" id="3.20.20.150">
    <property type="entry name" value="Divalent-metal-dependent TIM barrel enzymes"/>
    <property type="match status" value="1"/>
</dbReference>
<organism evidence="2 3">
    <name type="scientific">Sphingomonas bisphenolicum</name>
    <dbReference type="NCBI Taxonomy" id="296544"/>
    <lineage>
        <taxon>Bacteria</taxon>
        <taxon>Pseudomonadati</taxon>
        <taxon>Pseudomonadota</taxon>
        <taxon>Alphaproteobacteria</taxon>
        <taxon>Sphingomonadales</taxon>
        <taxon>Sphingomonadaceae</taxon>
        <taxon>Sphingomonas</taxon>
    </lineage>
</organism>
<proteinExistence type="predicted"/>